<gene>
    <name evidence="1" type="ORF">GOBAR_AA14683</name>
</gene>
<name>A0A2P5XRJ2_GOSBA</name>
<organism evidence="1 2">
    <name type="scientific">Gossypium barbadense</name>
    <name type="common">Sea Island cotton</name>
    <name type="synonym">Hibiscus barbadensis</name>
    <dbReference type="NCBI Taxonomy" id="3634"/>
    <lineage>
        <taxon>Eukaryota</taxon>
        <taxon>Viridiplantae</taxon>
        <taxon>Streptophyta</taxon>
        <taxon>Embryophyta</taxon>
        <taxon>Tracheophyta</taxon>
        <taxon>Spermatophyta</taxon>
        <taxon>Magnoliopsida</taxon>
        <taxon>eudicotyledons</taxon>
        <taxon>Gunneridae</taxon>
        <taxon>Pentapetalae</taxon>
        <taxon>rosids</taxon>
        <taxon>malvids</taxon>
        <taxon>Malvales</taxon>
        <taxon>Malvaceae</taxon>
        <taxon>Malvoideae</taxon>
        <taxon>Gossypium</taxon>
    </lineage>
</organism>
<evidence type="ECO:0000313" key="1">
    <source>
        <dbReference type="EMBL" id="PPS05963.1"/>
    </source>
</evidence>
<dbReference type="EMBL" id="KZ664366">
    <property type="protein sequence ID" value="PPS05963.1"/>
    <property type="molecule type" value="Genomic_DNA"/>
</dbReference>
<reference evidence="1 2" key="1">
    <citation type="submission" date="2015-01" db="EMBL/GenBank/DDBJ databases">
        <title>Genome of allotetraploid Gossypium barbadense reveals genomic plasticity and fiber elongation in cotton evolution.</title>
        <authorList>
            <person name="Chen X."/>
            <person name="Liu X."/>
            <person name="Zhao B."/>
            <person name="Zheng H."/>
            <person name="Hu Y."/>
            <person name="Lu G."/>
            <person name="Yang C."/>
            <person name="Chen J."/>
            <person name="Shan C."/>
            <person name="Zhang L."/>
            <person name="Zhou Y."/>
            <person name="Wang L."/>
            <person name="Guo W."/>
            <person name="Bai Y."/>
            <person name="Ruan J."/>
            <person name="Shangguan X."/>
            <person name="Mao Y."/>
            <person name="Jiang J."/>
            <person name="Zhu Y."/>
            <person name="Lei J."/>
            <person name="Kang H."/>
            <person name="Chen S."/>
            <person name="He X."/>
            <person name="Wang R."/>
            <person name="Wang Y."/>
            <person name="Chen J."/>
            <person name="Wang L."/>
            <person name="Yu S."/>
            <person name="Wang B."/>
            <person name="Wei J."/>
            <person name="Song S."/>
            <person name="Lu X."/>
            <person name="Gao Z."/>
            <person name="Gu W."/>
            <person name="Deng X."/>
            <person name="Ma D."/>
            <person name="Wang S."/>
            <person name="Liang W."/>
            <person name="Fang L."/>
            <person name="Cai C."/>
            <person name="Zhu X."/>
            <person name="Zhou B."/>
            <person name="Zhang Y."/>
            <person name="Chen Z."/>
            <person name="Xu S."/>
            <person name="Zhu R."/>
            <person name="Wang S."/>
            <person name="Zhang T."/>
            <person name="Zhao G."/>
        </authorList>
    </citation>
    <scope>NUCLEOTIDE SEQUENCE [LARGE SCALE GENOMIC DNA]</scope>
    <source>
        <strain evidence="2">cv. Xinhai21</strain>
        <tissue evidence="1">Leaf</tissue>
    </source>
</reference>
<protein>
    <submittedName>
        <fullName evidence="1">Uncharacterized protein</fullName>
    </submittedName>
</protein>
<proteinExistence type="predicted"/>
<sequence>MRAILSLSDAAHPYLGSQLTDPPAPHRINCQSIRLLSQPEFADHRLLQWAPARALLAQEASGRQPVSPAHN</sequence>
<dbReference type="AlphaFoldDB" id="A0A2P5XRJ2"/>
<evidence type="ECO:0000313" key="2">
    <source>
        <dbReference type="Proteomes" id="UP000239757"/>
    </source>
</evidence>
<dbReference type="Proteomes" id="UP000239757">
    <property type="component" value="Unassembled WGS sequence"/>
</dbReference>
<accession>A0A2P5XRJ2</accession>